<protein>
    <submittedName>
        <fullName evidence="4">Retrovirus-related Pol polyprotein from transposon opus</fullName>
    </submittedName>
</protein>
<dbReference type="InterPro" id="IPR043128">
    <property type="entry name" value="Rev_trsase/Diguanyl_cyclase"/>
</dbReference>
<dbReference type="Gene3D" id="3.10.10.10">
    <property type="entry name" value="HIV Type 1 Reverse Transcriptase, subunit A, domain 1"/>
    <property type="match status" value="1"/>
</dbReference>
<dbReference type="Gene3D" id="3.30.420.10">
    <property type="entry name" value="Ribonuclease H-like superfamily/Ribonuclease H"/>
    <property type="match status" value="1"/>
</dbReference>
<comment type="caution">
    <text evidence="4">The sequence shown here is derived from an EMBL/GenBank/DDBJ whole genome shotgun (WGS) entry which is preliminary data.</text>
</comment>
<dbReference type="PROSITE" id="PS50994">
    <property type="entry name" value="INTEGRASE"/>
    <property type="match status" value="1"/>
</dbReference>
<dbReference type="InterPro" id="IPR012337">
    <property type="entry name" value="RNaseH-like_sf"/>
</dbReference>
<sequence length="1135" mass="129516">MCMHRIYLEDNTKPSCEPQRRLNPTLKEVVMKEILKLLDAGIIFPISDSAWVSPVHVVPKKTGMTVVKNQNGYYQTAIAQEDQEKTTFTCPFGTFAFRRMLFGLCNAPDQGIVLGHVISSRGIEVDKAKVDLIVNLPYPTSVREIRSFLGHAGFYRRFIKDFAKIAQPLSRLLQKDANFVFSGDYQEAFDELKRALTSAPIIQLPDWSTQFEIMCDASNYAVGVVLGQKIEKNTSPLKHLLSKKESKPRLIRWILLLQEFDLTIKDRKGLENLVADHLSRLIREEDDTPICDSFPGERLFKMQGTDPWYSVIVNYLVAHTLPIDLSRAQKDKVKSEVKYYVWDDLYLWRFCSDQVVRSCVPNDEHNSVLTFCHNFACGGHFGPKRTARKVLDCGLYWNTLFNDAYEFCKKCNKCQRTGTLSHRNEMPQTPILIVEIFDVWGIDFMGPFPSSCGFSYILLAVDYVSKWVEAKATRTDDSAAVIGFVKSHIFNRFGVPRAIISDQGSHFCNRAVGTLFKKYGIHHRVATAYHPQTNGQAEVSNREVKSILEKMGCPPTVWFLERHVTPKIEHKAYWAVQKCNFDMGKAEVERKLQLQELEELRLDAYENSRILEIKSFDTGKTFKVNGHRLKPFLMGDNIESFVDIALAQPPYTTDHHQSRSPPQPSPSAAAVPSKPQPIDAVTSSVVFPLPWCGPELRAVDGRRLPSHPQPKESPFLPPRLTDHSPIDLHPIRTTPDTYRKRARFNVSIGIPPTAERELDGCLTFTTQEHKKRYSVIKTRPHNPSKFFHPPSLIELGINEKVESLLFNMPWREVVQIRCPIFVELIREFYTTFVFTKPDPFTLTAPNTVCFRLLGKEFKMSINDFNLAMGFVYDEYLATQTYCESLIDYGPFDPISVWKTLASVPWIYHPSRSKGLYLCELEWVYLQRFLAFNFSGRRATAGTCAKVELFFIWSMIHKVHVNLSAWLASQFQTVAKSSKNLCLGHLITHLAVNLGILNLNHHDLHVACEEEPLDVACLHRIHIFYRHQAPSGIGYADLDPEERPDRRARPPQSDSREDTGIRLNNLERSVEWLHRKLDAVLTKLGGLYPHHPELNDLPSPHDSGMSSTPLLLLISLLRVVFSAYIEGNVCTWCGGV</sequence>
<keyword evidence="1" id="KW-0511">Multifunctional enzyme</keyword>
<dbReference type="FunFam" id="3.30.70.270:FF:000020">
    <property type="entry name" value="Transposon Tf2-6 polyprotein-like Protein"/>
    <property type="match status" value="1"/>
</dbReference>
<dbReference type="SUPFAM" id="SSF56672">
    <property type="entry name" value="DNA/RNA polymerases"/>
    <property type="match status" value="1"/>
</dbReference>
<dbReference type="Pfam" id="PF17921">
    <property type="entry name" value="Integrase_H2C2"/>
    <property type="match status" value="1"/>
</dbReference>
<keyword evidence="5" id="KW-1185">Reference proteome</keyword>
<proteinExistence type="predicted"/>
<feature type="region of interest" description="Disordered" evidence="2">
    <location>
        <begin position="651"/>
        <end position="675"/>
    </location>
</feature>
<dbReference type="GO" id="GO:0015074">
    <property type="term" value="P:DNA integration"/>
    <property type="evidence" value="ECO:0007669"/>
    <property type="project" value="InterPro"/>
</dbReference>
<gene>
    <name evidence="4" type="ORF">Sango_1872900</name>
</gene>
<dbReference type="PANTHER" id="PTHR37984:SF5">
    <property type="entry name" value="PROTEIN NYNRIN-LIKE"/>
    <property type="match status" value="1"/>
</dbReference>
<dbReference type="InterPro" id="IPR041588">
    <property type="entry name" value="Integrase_H2C2"/>
</dbReference>
<dbReference type="InterPro" id="IPR043502">
    <property type="entry name" value="DNA/RNA_pol_sf"/>
</dbReference>
<organism evidence="4 5">
    <name type="scientific">Sesamum angolense</name>
    <dbReference type="NCBI Taxonomy" id="2727404"/>
    <lineage>
        <taxon>Eukaryota</taxon>
        <taxon>Viridiplantae</taxon>
        <taxon>Streptophyta</taxon>
        <taxon>Embryophyta</taxon>
        <taxon>Tracheophyta</taxon>
        <taxon>Spermatophyta</taxon>
        <taxon>Magnoliopsida</taxon>
        <taxon>eudicotyledons</taxon>
        <taxon>Gunneridae</taxon>
        <taxon>Pentapetalae</taxon>
        <taxon>asterids</taxon>
        <taxon>lamiids</taxon>
        <taxon>Lamiales</taxon>
        <taxon>Pedaliaceae</taxon>
        <taxon>Sesamum</taxon>
    </lineage>
</organism>
<dbReference type="GO" id="GO:0003676">
    <property type="term" value="F:nucleic acid binding"/>
    <property type="evidence" value="ECO:0007669"/>
    <property type="project" value="InterPro"/>
</dbReference>
<accession>A0AAE1WIX2</accession>
<dbReference type="InterPro" id="IPR041577">
    <property type="entry name" value="RT_RNaseH_2"/>
</dbReference>
<dbReference type="Pfam" id="PF00665">
    <property type="entry name" value="rve"/>
    <property type="match status" value="1"/>
</dbReference>
<dbReference type="Gene3D" id="1.10.340.70">
    <property type="match status" value="1"/>
</dbReference>
<dbReference type="InterPro" id="IPR036397">
    <property type="entry name" value="RNaseH_sf"/>
</dbReference>
<dbReference type="Pfam" id="PF17919">
    <property type="entry name" value="RT_RNaseH_2"/>
    <property type="match status" value="1"/>
</dbReference>
<dbReference type="EMBL" id="JACGWL010000010">
    <property type="protein sequence ID" value="KAK4394021.1"/>
    <property type="molecule type" value="Genomic_DNA"/>
</dbReference>
<dbReference type="InterPro" id="IPR050951">
    <property type="entry name" value="Retrovirus_Pol_polyprotein"/>
</dbReference>
<evidence type="ECO:0000313" key="5">
    <source>
        <dbReference type="Proteomes" id="UP001289374"/>
    </source>
</evidence>
<feature type="compositionally biased region" description="Basic and acidic residues" evidence="2">
    <location>
        <begin position="1040"/>
        <end position="1059"/>
    </location>
</feature>
<name>A0AAE1WIX2_9LAMI</name>
<dbReference type="PANTHER" id="PTHR37984">
    <property type="entry name" value="PROTEIN CBG26694"/>
    <property type="match status" value="1"/>
</dbReference>
<feature type="compositionally biased region" description="Low complexity" evidence="2">
    <location>
        <begin position="666"/>
        <end position="675"/>
    </location>
</feature>
<reference evidence="4" key="2">
    <citation type="journal article" date="2024" name="Plant">
        <title>Genomic evolution and insights into agronomic trait innovations of Sesamum species.</title>
        <authorList>
            <person name="Miao H."/>
            <person name="Wang L."/>
            <person name="Qu L."/>
            <person name="Liu H."/>
            <person name="Sun Y."/>
            <person name="Le M."/>
            <person name="Wang Q."/>
            <person name="Wei S."/>
            <person name="Zheng Y."/>
            <person name="Lin W."/>
            <person name="Duan Y."/>
            <person name="Cao H."/>
            <person name="Xiong S."/>
            <person name="Wang X."/>
            <person name="Wei L."/>
            <person name="Li C."/>
            <person name="Ma Q."/>
            <person name="Ju M."/>
            <person name="Zhao R."/>
            <person name="Li G."/>
            <person name="Mu C."/>
            <person name="Tian Q."/>
            <person name="Mei H."/>
            <person name="Zhang T."/>
            <person name="Gao T."/>
            <person name="Zhang H."/>
        </authorList>
    </citation>
    <scope>NUCLEOTIDE SEQUENCE</scope>
    <source>
        <strain evidence="4">K16</strain>
    </source>
</reference>
<evidence type="ECO:0000259" key="3">
    <source>
        <dbReference type="PROSITE" id="PS50994"/>
    </source>
</evidence>
<dbReference type="AlphaFoldDB" id="A0AAE1WIX2"/>
<evidence type="ECO:0000313" key="4">
    <source>
        <dbReference type="EMBL" id="KAK4394021.1"/>
    </source>
</evidence>
<evidence type="ECO:0000256" key="2">
    <source>
        <dbReference type="SAM" id="MobiDB-lite"/>
    </source>
</evidence>
<feature type="region of interest" description="Disordered" evidence="2">
    <location>
        <begin position="1034"/>
        <end position="1059"/>
    </location>
</feature>
<dbReference type="Gene3D" id="3.30.70.270">
    <property type="match status" value="1"/>
</dbReference>
<dbReference type="SUPFAM" id="SSF53098">
    <property type="entry name" value="Ribonuclease H-like"/>
    <property type="match status" value="1"/>
</dbReference>
<feature type="compositionally biased region" description="Basic and acidic residues" evidence="2">
    <location>
        <begin position="720"/>
        <end position="730"/>
    </location>
</feature>
<feature type="domain" description="Integrase catalytic" evidence="3">
    <location>
        <begin position="426"/>
        <end position="548"/>
    </location>
</feature>
<dbReference type="GO" id="GO:0003824">
    <property type="term" value="F:catalytic activity"/>
    <property type="evidence" value="ECO:0007669"/>
    <property type="project" value="UniProtKB-KW"/>
</dbReference>
<dbReference type="InterPro" id="IPR001584">
    <property type="entry name" value="Integrase_cat-core"/>
</dbReference>
<dbReference type="Proteomes" id="UP001289374">
    <property type="component" value="Unassembled WGS sequence"/>
</dbReference>
<reference evidence="4" key="1">
    <citation type="submission" date="2020-06" db="EMBL/GenBank/DDBJ databases">
        <authorList>
            <person name="Li T."/>
            <person name="Hu X."/>
            <person name="Zhang T."/>
            <person name="Song X."/>
            <person name="Zhang H."/>
            <person name="Dai N."/>
            <person name="Sheng W."/>
            <person name="Hou X."/>
            <person name="Wei L."/>
        </authorList>
    </citation>
    <scope>NUCLEOTIDE SEQUENCE</scope>
    <source>
        <strain evidence="4">K16</strain>
        <tissue evidence="4">Leaf</tissue>
    </source>
</reference>
<feature type="region of interest" description="Disordered" evidence="2">
    <location>
        <begin position="701"/>
        <end position="732"/>
    </location>
</feature>
<evidence type="ECO:0000256" key="1">
    <source>
        <dbReference type="ARBA" id="ARBA00023268"/>
    </source>
</evidence>